<dbReference type="PANTHER" id="PTHR48043">
    <property type="entry name" value="EG:EG0003.4 PROTEIN-RELATED"/>
    <property type="match status" value="1"/>
</dbReference>
<dbReference type="PANTHER" id="PTHR48043:SF145">
    <property type="entry name" value="FI06409P-RELATED"/>
    <property type="match status" value="1"/>
</dbReference>
<evidence type="ECO:0000256" key="2">
    <source>
        <dbReference type="ARBA" id="ARBA00022679"/>
    </source>
</evidence>
<keyword evidence="2" id="KW-0808">Transferase</keyword>
<sequence>MSAATNPKTILFLSNLHDGQLNPLLHIANAITHSQPSTKIVVVASELHANRIAETLPTAVFCPLQTAPDSVLARVKAGTFTAKEVEGPAGSVVTIAKNITSIMPSPDIYAAEYNAVTATIETYAPDVAVVDFVFFAGRNAVANKQIPFFCNVAFAPLNVIREQTWTATWNNPSSATGFGVDMTFLQKLYNIWFIVAQSAVGVVHFANLAYRVGKVGIKFYDLSHRAIRRDARGIFINTVSEFEYPFPPSENVIETGPLVSSFDEKDYDTWLDGHETVVFIGFGSVTKLDTNTVQKFLSVFETVTQKYPSCAFLFKVGHTVDDIDENVIKSAPENVRIVGFLQSQLATLNHPHVKVFASHCGGNGVHEGLYFGKPILGVPRWSDCYDFAQRVQDFGVGLRVNKAIPTIEVEEVEAKMLRLLIEPQFTKNATEMMKKMRKSGVQIAVDAIMKN</sequence>
<evidence type="ECO:0000256" key="1">
    <source>
        <dbReference type="ARBA" id="ARBA00022676"/>
    </source>
</evidence>
<dbReference type="GO" id="GO:0008194">
    <property type="term" value="F:UDP-glycosyltransferase activity"/>
    <property type="evidence" value="ECO:0007669"/>
    <property type="project" value="InterPro"/>
</dbReference>
<organism evidence="3 4">
    <name type="scientific">Physocladia obscura</name>
    <dbReference type="NCBI Taxonomy" id="109957"/>
    <lineage>
        <taxon>Eukaryota</taxon>
        <taxon>Fungi</taxon>
        <taxon>Fungi incertae sedis</taxon>
        <taxon>Chytridiomycota</taxon>
        <taxon>Chytridiomycota incertae sedis</taxon>
        <taxon>Chytridiomycetes</taxon>
        <taxon>Chytridiales</taxon>
        <taxon>Chytriomycetaceae</taxon>
        <taxon>Physocladia</taxon>
    </lineage>
</organism>
<gene>
    <name evidence="3" type="ORF">HK100_003994</name>
</gene>
<keyword evidence="1" id="KW-0328">Glycosyltransferase</keyword>
<reference evidence="3" key="1">
    <citation type="submission" date="2020-05" db="EMBL/GenBank/DDBJ databases">
        <title>Phylogenomic resolution of chytrid fungi.</title>
        <authorList>
            <person name="Stajich J.E."/>
            <person name="Amses K."/>
            <person name="Simmons R."/>
            <person name="Seto K."/>
            <person name="Myers J."/>
            <person name="Bonds A."/>
            <person name="Quandt C.A."/>
            <person name="Barry K."/>
            <person name="Liu P."/>
            <person name="Grigoriev I."/>
            <person name="Longcore J.E."/>
            <person name="James T.Y."/>
        </authorList>
    </citation>
    <scope>NUCLEOTIDE SEQUENCE</scope>
    <source>
        <strain evidence="3">JEL0513</strain>
    </source>
</reference>
<evidence type="ECO:0000313" key="3">
    <source>
        <dbReference type="EMBL" id="KAJ3104862.1"/>
    </source>
</evidence>
<dbReference type="AlphaFoldDB" id="A0AAD5SWB0"/>
<protein>
    <recommendedName>
        <fullName evidence="5">Glycosyltransferase</fullName>
    </recommendedName>
</protein>
<proteinExistence type="predicted"/>
<dbReference type="Proteomes" id="UP001211907">
    <property type="component" value="Unassembled WGS sequence"/>
</dbReference>
<dbReference type="InterPro" id="IPR002213">
    <property type="entry name" value="UDP_glucos_trans"/>
</dbReference>
<accession>A0AAD5SWB0</accession>
<keyword evidence="4" id="KW-1185">Reference proteome</keyword>
<name>A0AAD5SWB0_9FUNG</name>
<dbReference type="InterPro" id="IPR050271">
    <property type="entry name" value="UDP-glycosyltransferase"/>
</dbReference>
<dbReference type="Gene3D" id="3.40.50.2000">
    <property type="entry name" value="Glycogen Phosphorylase B"/>
    <property type="match status" value="2"/>
</dbReference>
<dbReference type="Pfam" id="PF00201">
    <property type="entry name" value="UDPGT"/>
    <property type="match status" value="1"/>
</dbReference>
<dbReference type="SUPFAM" id="SSF53756">
    <property type="entry name" value="UDP-Glycosyltransferase/glycogen phosphorylase"/>
    <property type="match status" value="1"/>
</dbReference>
<dbReference type="EMBL" id="JADGJH010002034">
    <property type="protein sequence ID" value="KAJ3104862.1"/>
    <property type="molecule type" value="Genomic_DNA"/>
</dbReference>
<comment type="caution">
    <text evidence="3">The sequence shown here is derived from an EMBL/GenBank/DDBJ whole genome shotgun (WGS) entry which is preliminary data.</text>
</comment>
<evidence type="ECO:0000313" key="4">
    <source>
        <dbReference type="Proteomes" id="UP001211907"/>
    </source>
</evidence>
<evidence type="ECO:0008006" key="5">
    <source>
        <dbReference type="Google" id="ProtNLM"/>
    </source>
</evidence>
<dbReference type="CDD" id="cd03784">
    <property type="entry name" value="GT1_Gtf-like"/>
    <property type="match status" value="1"/>
</dbReference>